<evidence type="ECO:0000313" key="2">
    <source>
        <dbReference type="Proteomes" id="UP000317318"/>
    </source>
</evidence>
<gene>
    <name evidence="1" type="ORF">Pan189_06940</name>
</gene>
<reference evidence="1 2" key="1">
    <citation type="submission" date="2019-02" db="EMBL/GenBank/DDBJ databases">
        <title>Deep-cultivation of Planctomycetes and their phenomic and genomic characterization uncovers novel biology.</title>
        <authorList>
            <person name="Wiegand S."/>
            <person name="Jogler M."/>
            <person name="Boedeker C."/>
            <person name="Pinto D."/>
            <person name="Vollmers J."/>
            <person name="Rivas-Marin E."/>
            <person name="Kohn T."/>
            <person name="Peeters S.H."/>
            <person name="Heuer A."/>
            <person name="Rast P."/>
            <person name="Oberbeckmann S."/>
            <person name="Bunk B."/>
            <person name="Jeske O."/>
            <person name="Meyerdierks A."/>
            <person name="Storesund J.E."/>
            <person name="Kallscheuer N."/>
            <person name="Luecker S."/>
            <person name="Lage O.M."/>
            <person name="Pohl T."/>
            <person name="Merkel B.J."/>
            <person name="Hornburger P."/>
            <person name="Mueller R.-W."/>
            <person name="Bruemmer F."/>
            <person name="Labrenz M."/>
            <person name="Spormann A.M."/>
            <person name="Op den Camp H."/>
            <person name="Overmann J."/>
            <person name="Amann R."/>
            <person name="Jetten M.S.M."/>
            <person name="Mascher T."/>
            <person name="Medema M.H."/>
            <person name="Devos D.P."/>
            <person name="Kaster A.-K."/>
            <person name="Ovreas L."/>
            <person name="Rohde M."/>
            <person name="Galperin M.Y."/>
            <person name="Jogler C."/>
        </authorList>
    </citation>
    <scope>NUCLEOTIDE SEQUENCE [LARGE SCALE GENOMIC DNA]</scope>
    <source>
        <strain evidence="1 2">Pan189</strain>
    </source>
</reference>
<keyword evidence="2" id="KW-1185">Reference proteome</keyword>
<dbReference type="AlphaFoldDB" id="A0A517QXM3"/>
<name>A0A517QXM3_9PLAN</name>
<dbReference type="Proteomes" id="UP000317318">
    <property type="component" value="Chromosome"/>
</dbReference>
<evidence type="ECO:0000313" key="1">
    <source>
        <dbReference type="EMBL" id="QDT36338.1"/>
    </source>
</evidence>
<dbReference type="EMBL" id="CP036268">
    <property type="protein sequence ID" value="QDT36338.1"/>
    <property type="molecule type" value="Genomic_DNA"/>
</dbReference>
<organism evidence="1 2">
    <name type="scientific">Stratiformator vulcanicus</name>
    <dbReference type="NCBI Taxonomy" id="2527980"/>
    <lineage>
        <taxon>Bacteria</taxon>
        <taxon>Pseudomonadati</taxon>
        <taxon>Planctomycetota</taxon>
        <taxon>Planctomycetia</taxon>
        <taxon>Planctomycetales</taxon>
        <taxon>Planctomycetaceae</taxon>
        <taxon>Stratiformator</taxon>
    </lineage>
</organism>
<sequence length="70" mass="7739">MNGTMSEQHTVGLTTEQRDLLIRGLRFMRSSISMELIDPYEDASAGREQRLQEVADLEARLGAVATSNNG</sequence>
<dbReference type="KEGG" id="svp:Pan189_06940"/>
<protein>
    <submittedName>
        <fullName evidence="1">Uncharacterized protein</fullName>
    </submittedName>
</protein>
<proteinExistence type="predicted"/>
<accession>A0A517QXM3</accession>